<proteinExistence type="inferred from homology"/>
<dbReference type="NCBIfam" id="NF006123">
    <property type="entry name" value="PRK08267.1"/>
    <property type="match status" value="1"/>
</dbReference>
<dbReference type="Gene3D" id="3.40.50.720">
    <property type="entry name" value="NAD(P)-binding Rossmann-like Domain"/>
    <property type="match status" value="1"/>
</dbReference>
<dbReference type="GO" id="GO:0016491">
    <property type="term" value="F:oxidoreductase activity"/>
    <property type="evidence" value="ECO:0007669"/>
    <property type="project" value="UniProtKB-KW"/>
</dbReference>
<comment type="caution">
    <text evidence="4">The sequence shown here is derived from an EMBL/GenBank/DDBJ whole genome shotgun (WGS) entry which is preliminary data.</text>
</comment>
<evidence type="ECO:0000256" key="1">
    <source>
        <dbReference type="ARBA" id="ARBA00006484"/>
    </source>
</evidence>
<dbReference type="PANTHER" id="PTHR44196">
    <property type="entry name" value="DEHYDROGENASE/REDUCTASE SDR FAMILY MEMBER 7B"/>
    <property type="match status" value="1"/>
</dbReference>
<dbReference type="AlphaFoldDB" id="A0A3A4P4G0"/>
<dbReference type="SUPFAM" id="SSF51735">
    <property type="entry name" value="NAD(P)-binding Rossmann-fold domains"/>
    <property type="match status" value="1"/>
</dbReference>
<protein>
    <submittedName>
        <fullName evidence="4">SDR family oxidoreductase</fullName>
    </submittedName>
</protein>
<dbReference type="GO" id="GO:0016020">
    <property type="term" value="C:membrane"/>
    <property type="evidence" value="ECO:0007669"/>
    <property type="project" value="TreeGrafter"/>
</dbReference>
<dbReference type="Proteomes" id="UP000265882">
    <property type="component" value="Unassembled WGS sequence"/>
</dbReference>
<name>A0A3A4P4G0_ABYX5</name>
<comment type="similarity">
    <text evidence="1 3">Belongs to the short-chain dehydrogenases/reductases (SDR) family.</text>
</comment>
<gene>
    <name evidence="4" type="ORF">C4520_02195</name>
</gene>
<reference evidence="4 5" key="1">
    <citation type="journal article" date="2017" name="ISME J.">
        <title>Energy and carbon metabolisms in a deep terrestrial subsurface fluid microbial community.</title>
        <authorList>
            <person name="Momper L."/>
            <person name="Jungbluth S.P."/>
            <person name="Lee M.D."/>
            <person name="Amend J.P."/>
        </authorList>
    </citation>
    <scope>NUCLEOTIDE SEQUENCE [LARGE SCALE GENOMIC DNA]</scope>
    <source>
        <strain evidence="4">SURF_5</strain>
    </source>
</reference>
<dbReference type="InterPro" id="IPR036291">
    <property type="entry name" value="NAD(P)-bd_dom_sf"/>
</dbReference>
<sequence>MISKPTIFITGAASGIGRQTALLFAKRNWFAGIFDLNEGGLLSLQAEVGETNCCTETMDVANPASVKAAVHSFAEATGGRMDVLFNNAGIAKMGPNEYITLEDQHLTVDINFKGILSCIHASLPHLKQTPGSRIISMCSASAIYGIPELAVYSATKHAVKALTEALEIELGKYGITVSDILVPYVRTPLITDAATKAFSVERMGVRVEAVEVAETVWRAAHSRRLHWHMTARLNLLRVLFWAFPFAKRNLIKSLAAPPEVSPR</sequence>
<dbReference type="PRINTS" id="PR00081">
    <property type="entry name" value="GDHRDH"/>
</dbReference>
<evidence type="ECO:0000313" key="5">
    <source>
        <dbReference type="Proteomes" id="UP000265882"/>
    </source>
</evidence>
<dbReference type="PANTHER" id="PTHR44196:SF3">
    <property type="entry name" value="SHORT CHAIN DEHYDROGENASE FAMILY PROTEIN"/>
    <property type="match status" value="1"/>
</dbReference>
<keyword evidence="2" id="KW-0560">Oxidoreductase</keyword>
<evidence type="ECO:0000256" key="3">
    <source>
        <dbReference type="RuleBase" id="RU000363"/>
    </source>
</evidence>
<accession>A0A3A4P4G0</accession>
<dbReference type="Pfam" id="PF00106">
    <property type="entry name" value="adh_short"/>
    <property type="match status" value="1"/>
</dbReference>
<evidence type="ECO:0000256" key="2">
    <source>
        <dbReference type="ARBA" id="ARBA00023002"/>
    </source>
</evidence>
<dbReference type="PRINTS" id="PR00080">
    <property type="entry name" value="SDRFAMILY"/>
</dbReference>
<dbReference type="InterPro" id="IPR002347">
    <property type="entry name" value="SDR_fam"/>
</dbReference>
<evidence type="ECO:0000313" key="4">
    <source>
        <dbReference type="EMBL" id="RJP25705.1"/>
    </source>
</evidence>
<organism evidence="4 5">
    <name type="scientific">Abyssobacteria bacterium (strain SURF_5)</name>
    <dbReference type="NCBI Taxonomy" id="2093360"/>
    <lineage>
        <taxon>Bacteria</taxon>
        <taxon>Pseudomonadati</taxon>
        <taxon>Candidatus Hydrogenedentota</taxon>
        <taxon>Candidatus Abyssobacteria</taxon>
    </lineage>
</organism>
<dbReference type="EMBL" id="QZKU01000019">
    <property type="protein sequence ID" value="RJP25705.1"/>
    <property type="molecule type" value="Genomic_DNA"/>
</dbReference>